<name>A0ACB5TLU9_AMBMO</name>
<gene>
    <name evidence="1" type="ORF">Amon02_000879900</name>
</gene>
<comment type="caution">
    <text evidence="1">The sequence shown here is derived from an EMBL/GenBank/DDBJ whole genome shotgun (WGS) entry which is preliminary data.</text>
</comment>
<accession>A0ACB5TLU9</accession>
<dbReference type="EMBL" id="BSXS01007944">
    <property type="protein sequence ID" value="GME90892.1"/>
    <property type="molecule type" value="Genomic_DNA"/>
</dbReference>
<keyword evidence="2" id="KW-1185">Reference proteome</keyword>
<proteinExistence type="predicted"/>
<dbReference type="Proteomes" id="UP001165064">
    <property type="component" value="Unassembled WGS sequence"/>
</dbReference>
<reference evidence="1" key="1">
    <citation type="submission" date="2023-04" db="EMBL/GenBank/DDBJ databases">
        <title>Ambrosiozyma monospora NBRC 10751.</title>
        <authorList>
            <person name="Ichikawa N."/>
            <person name="Sato H."/>
            <person name="Tonouchi N."/>
        </authorList>
    </citation>
    <scope>NUCLEOTIDE SEQUENCE</scope>
    <source>
        <strain evidence="1">NBRC 10751</strain>
    </source>
</reference>
<evidence type="ECO:0000313" key="1">
    <source>
        <dbReference type="EMBL" id="GME90892.1"/>
    </source>
</evidence>
<sequence>MTVDEKLDNLLRWATVNGVYINNSISFEYLPSRGVSAMIKHDLTEKTGLIRIPRDLAFTHDLAADYFKIDFHGLKTGNEPLQLLLAKLKFDSDDTIVNDVNLSQKFQHFIDLLPSGKEIGTPFFWNLQEQDLLEGTDAHIFLFRNLEKLIHEWSGIVSQLDTTPDICTDLKVFERYARKGKEYLQSSEFNDMVTGDIKSWTSFPAYLWAHNIFTSRAFPHILIDPHIKQQSLAFLLPVLELTNHEEGTKVSWTFENNEVVFSTNEPFFSLKQGCELLNNYGDKPNVDLLLRYGFVLDRNSSDETTVSLIVDAEALEHARQIGVDIPPDAADVGMNFHITDRNPLPSNLVNLFSLLVQLKSERGFPRL</sequence>
<organism evidence="1 2">
    <name type="scientific">Ambrosiozyma monospora</name>
    <name type="common">Yeast</name>
    <name type="synonym">Endomycopsis monosporus</name>
    <dbReference type="NCBI Taxonomy" id="43982"/>
    <lineage>
        <taxon>Eukaryota</taxon>
        <taxon>Fungi</taxon>
        <taxon>Dikarya</taxon>
        <taxon>Ascomycota</taxon>
        <taxon>Saccharomycotina</taxon>
        <taxon>Pichiomycetes</taxon>
        <taxon>Pichiales</taxon>
        <taxon>Pichiaceae</taxon>
        <taxon>Ambrosiozyma</taxon>
    </lineage>
</organism>
<evidence type="ECO:0000313" key="2">
    <source>
        <dbReference type="Proteomes" id="UP001165064"/>
    </source>
</evidence>
<protein>
    <submittedName>
        <fullName evidence="1">Unnamed protein product</fullName>
    </submittedName>
</protein>